<accession>A0A4Y5YH82</accession>
<organism evidence="2 3">
    <name type="scientific">Shewanella polaris</name>
    <dbReference type="NCBI Taxonomy" id="2588449"/>
    <lineage>
        <taxon>Bacteria</taxon>
        <taxon>Pseudomonadati</taxon>
        <taxon>Pseudomonadota</taxon>
        <taxon>Gammaproteobacteria</taxon>
        <taxon>Alteromonadales</taxon>
        <taxon>Shewanellaceae</taxon>
        <taxon>Shewanella</taxon>
    </lineage>
</organism>
<dbReference type="InterPro" id="IPR036814">
    <property type="entry name" value="YqcC-like_sf"/>
</dbReference>
<protein>
    <submittedName>
        <fullName evidence="2">YqcC family protein</fullName>
    </submittedName>
</protein>
<keyword evidence="3" id="KW-1185">Reference proteome</keyword>
<proteinExistence type="predicted"/>
<sequence>MISYSDLALILSFIFMLYLTSKNNLIKLEQLLKAYDLWSETPPPETAMVSTAPFCCDVMAFEQWLQFIFIPKMTELVVLRQPLPTNMALAPMAEHVWQSMPYGTIMVAQLQQFDAELSQR</sequence>
<reference evidence="2 3" key="1">
    <citation type="submission" date="2019-06" db="EMBL/GenBank/DDBJ databases">
        <title>The genome of Shewanella sp. SM1901.</title>
        <authorList>
            <person name="Cha Q."/>
        </authorList>
    </citation>
    <scope>NUCLEOTIDE SEQUENCE [LARGE SCALE GENOMIC DNA]</scope>
    <source>
        <strain evidence="2 3">SM1901</strain>
    </source>
</reference>
<dbReference type="EMBL" id="CP041036">
    <property type="protein sequence ID" value="QDE31859.1"/>
    <property type="molecule type" value="Genomic_DNA"/>
</dbReference>
<name>A0A4Y5YH82_9GAMM</name>
<dbReference type="Pfam" id="PF04287">
    <property type="entry name" value="DUF446"/>
    <property type="match status" value="1"/>
</dbReference>
<evidence type="ECO:0000313" key="2">
    <source>
        <dbReference type="EMBL" id="QDE31859.1"/>
    </source>
</evidence>
<feature type="domain" description="YqcC-like" evidence="1">
    <location>
        <begin position="23"/>
        <end position="115"/>
    </location>
</feature>
<evidence type="ECO:0000313" key="3">
    <source>
        <dbReference type="Proteomes" id="UP000319809"/>
    </source>
</evidence>
<dbReference type="Gene3D" id="1.20.1440.40">
    <property type="entry name" value="YqcC-like"/>
    <property type="match status" value="1"/>
</dbReference>
<dbReference type="PANTHER" id="PTHR39586:SF1">
    <property type="entry name" value="CYTOPLASMIC PROTEIN"/>
    <property type="match status" value="1"/>
</dbReference>
<dbReference type="InterPro" id="IPR023376">
    <property type="entry name" value="YqcC-like_dom"/>
</dbReference>
<dbReference type="AlphaFoldDB" id="A0A4Y5YH82"/>
<dbReference type="PANTHER" id="PTHR39586">
    <property type="entry name" value="CYTOPLASMIC PROTEIN-RELATED"/>
    <property type="match status" value="1"/>
</dbReference>
<dbReference type="SUPFAM" id="SSF158452">
    <property type="entry name" value="YqcC-like"/>
    <property type="match status" value="1"/>
</dbReference>
<dbReference type="InterPro" id="IPR007384">
    <property type="entry name" value="UCP006257"/>
</dbReference>
<evidence type="ECO:0000259" key="1">
    <source>
        <dbReference type="Pfam" id="PF04287"/>
    </source>
</evidence>
<dbReference type="RefSeq" id="WP_140234626.1">
    <property type="nucleotide sequence ID" value="NZ_CP041036.1"/>
</dbReference>
<dbReference type="KEGG" id="spol:FH971_13360"/>
<dbReference type="Proteomes" id="UP000319809">
    <property type="component" value="Chromosome"/>
</dbReference>
<dbReference type="GO" id="GO:0044010">
    <property type="term" value="P:single-species biofilm formation"/>
    <property type="evidence" value="ECO:0007669"/>
    <property type="project" value="TreeGrafter"/>
</dbReference>
<gene>
    <name evidence="2" type="ORF">FH971_13360</name>
</gene>